<evidence type="ECO:0000256" key="4">
    <source>
        <dbReference type="ARBA" id="ARBA00022989"/>
    </source>
</evidence>
<keyword evidence="4 6" id="KW-1133">Transmembrane helix</keyword>
<feature type="transmembrane region" description="Helical" evidence="6">
    <location>
        <begin position="237"/>
        <end position="263"/>
    </location>
</feature>
<dbReference type="Pfam" id="PF03125">
    <property type="entry name" value="Sre"/>
    <property type="match status" value="1"/>
</dbReference>
<dbReference type="RefSeq" id="XP_003114523.2">
    <property type="nucleotide sequence ID" value="XM_003114475.2"/>
</dbReference>
<comment type="caution">
    <text evidence="7">The sequence shown here is derived from an EMBL/GenBank/DDBJ whole genome shotgun (WGS) entry which is preliminary data.</text>
</comment>
<evidence type="ECO:0000256" key="1">
    <source>
        <dbReference type="ARBA" id="ARBA00004141"/>
    </source>
</evidence>
<feature type="transmembrane region" description="Helical" evidence="6">
    <location>
        <begin position="107"/>
        <end position="130"/>
    </location>
</feature>
<dbReference type="PANTHER" id="PTHR23128">
    <property type="entry name" value="SERPENTINE RECEPTOR, CLASS E (EPSILON)-RELATED"/>
    <property type="match status" value="1"/>
</dbReference>
<organism evidence="7 8">
    <name type="scientific">Caenorhabditis remanei</name>
    <name type="common">Caenorhabditis vulgaris</name>
    <dbReference type="NCBI Taxonomy" id="31234"/>
    <lineage>
        <taxon>Eukaryota</taxon>
        <taxon>Metazoa</taxon>
        <taxon>Ecdysozoa</taxon>
        <taxon>Nematoda</taxon>
        <taxon>Chromadorea</taxon>
        <taxon>Rhabditida</taxon>
        <taxon>Rhabditina</taxon>
        <taxon>Rhabditomorpha</taxon>
        <taxon>Rhabditoidea</taxon>
        <taxon>Rhabditidae</taxon>
        <taxon>Peloderinae</taxon>
        <taxon>Caenorhabditis</taxon>
    </lineage>
</organism>
<dbReference type="AlphaFoldDB" id="A0A6A5GB05"/>
<dbReference type="GeneID" id="9811608"/>
<accession>A0A6A5GB05</accession>
<keyword evidence="3 6" id="KW-0812">Transmembrane</keyword>
<gene>
    <name evidence="7" type="ORF">GCK72_018407</name>
</gene>
<feature type="transmembrane region" description="Helical" evidence="6">
    <location>
        <begin position="70"/>
        <end position="95"/>
    </location>
</feature>
<name>A0A6A5GB05_CAERE</name>
<feature type="transmembrane region" description="Helical" evidence="6">
    <location>
        <begin position="178"/>
        <end position="199"/>
    </location>
</feature>
<proteinExistence type="inferred from homology"/>
<comment type="subcellular location">
    <subcellularLocation>
        <location evidence="1">Membrane</location>
        <topology evidence="1">Multi-pass membrane protein</topology>
    </subcellularLocation>
</comment>
<dbReference type="GO" id="GO:0007606">
    <property type="term" value="P:sensory perception of chemical stimulus"/>
    <property type="evidence" value="ECO:0007669"/>
    <property type="project" value="InterPro"/>
</dbReference>
<feature type="transmembrane region" description="Helical" evidence="6">
    <location>
        <begin position="283"/>
        <end position="306"/>
    </location>
</feature>
<reference evidence="7 8" key="1">
    <citation type="submission" date="2019-12" db="EMBL/GenBank/DDBJ databases">
        <title>Chromosome-level assembly of the Caenorhabditis remanei genome.</title>
        <authorList>
            <person name="Teterina A.A."/>
            <person name="Willis J.H."/>
            <person name="Phillips P.C."/>
        </authorList>
    </citation>
    <scope>NUCLEOTIDE SEQUENCE [LARGE SCALE GENOMIC DNA]</scope>
    <source>
        <strain evidence="7 8">PX506</strain>
        <tissue evidence="7">Whole organism</tissue>
    </source>
</reference>
<sequence length="336" mass="39067">MSAEILEIMRNSTECNPTIFSVFLSGTLHKMSMIENIVYTLIVSTSSLFTVLCCLVVGRSNVFHPNLQGPIWWTAFFYFELTISKMLTIVFQTTYLNDHYEPSGGMFILMWIAATHYHFIFTVMAAPIVVVAERSLATKFVFDYERKKRRYILVSLFLFQLGFATIFTLLTVFNILRYVSAAVIAGLIAMTSLLIFLHINRINKRTLRFVETQNRDIKFDLSVRYQLRENVKTFKMLNILLLMLTAMIVLLAFLKTIPMIIGVEEDTKYIFKISTDMIVHAGPIYVTCTLIWAVDDYWIVFCRFLGQEKQKVIPRKPDSSKKEEDIYFEQFLQSLK</sequence>
<comment type="similarity">
    <text evidence="2">Belongs to the nematode receptor-like protein sre family.</text>
</comment>
<dbReference type="EMBL" id="WUAV01000005">
    <property type="protein sequence ID" value="KAF1751853.1"/>
    <property type="molecule type" value="Genomic_DNA"/>
</dbReference>
<feature type="transmembrane region" description="Helical" evidence="6">
    <location>
        <begin position="151"/>
        <end position="172"/>
    </location>
</feature>
<evidence type="ECO:0000256" key="2">
    <source>
        <dbReference type="ARBA" id="ARBA00006803"/>
    </source>
</evidence>
<protein>
    <submittedName>
        <fullName evidence="7">Uncharacterized protein</fullName>
    </submittedName>
</protein>
<dbReference type="PANTHER" id="PTHR23128:SF138">
    <property type="entry name" value="SERPENTINE RECEPTOR, CLASS E (EPSILON)"/>
    <property type="match status" value="1"/>
</dbReference>
<dbReference type="InterPro" id="IPR004151">
    <property type="entry name" value="7TM_GPCR_serpentine_rcpt_Sre"/>
</dbReference>
<dbReference type="Proteomes" id="UP000483820">
    <property type="component" value="Chromosome V"/>
</dbReference>
<dbReference type="KEGG" id="crq:GCK72_018407"/>
<evidence type="ECO:0000256" key="5">
    <source>
        <dbReference type="ARBA" id="ARBA00023136"/>
    </source>
</evidence>
<evidence type="ECO:0000256" key="3">
    <source>
        <dbReference type="ARBA" id="ARBA00022692"/>
    </source>
</evidence>
<dbReference type="CTD" id="9811608"/>
<evidence type="ECO:0000313" key="8">
    <source>
        <dbReference type="Proteomes" id="UP000483820"/>
    </source>
</evidence>
<keyword evidence="5 6" id="KW-0472">Membrane</keyword>
<evidence type="ECO:0000313" key="7">
    <source>
        <dbReference type="EMBL" id="KAF1751853.1"/>
    </source>
</evidence>
<feature type="transmembrane region" description="Helical" evidence="6">
    <location>
        <begin position="37"/>
        <end position="58"/>
    </location>
</feature>
<evidence type="ECO:0000256" key="6">
    <source>
        <dbReference type="SAM" id="Phobius"/>
    </source>
</evidence>
<dbReference type="GO" id="GO:0016020">
    <property type="term" value="C:membrane"/>
    <property type="evidence" value="ECO:0007669"/>
    <property type="project" value="UniProtKB-SubCell"/>
</dbReference>